<evidence type="ECO:0000259" key="1">
    <source>
        <dbReference type="Pfam" id="PF25276"/>
    </source>
</evidence>
<keyword evidence="3" id="KW-1185">Reference proteome</keyword>
<dbReference type="PANTHER" id="PTHR33597">
    <property type="entry name" value="OS02G0760400 PROTEIN"/>
    <property type="match status" value="1"/>
</dbReference>
<comment type="caution">
    <text evidence="2">The sequence shown here is derived from an EMBL/GenBank/DDBJ whole genome shotgun (WGS) entry which is preliminary data.</text>
</comment>
<evidence type="ECO:0000313" key="2">
    <source>
        <dbReference type="EMBL" id="KAK8951799.1"/>
    </source>
</evidence>
<dbReference type="Proteomes" id="UP001418222">
    <property type="component" value="Unassembled WGS sequence"/>
</dbReference>
<dbReference type="PANTHER" id="PTHR33597:SF11">
    <property type="entry name" value="OS07G0620600 PROTEIN"/>
    <property type="match status" value="1"/>
</dbReference>
<dbReference type="AlphaFoldDB" id="A0AAP0BXJ4"/>
<organism evidence="2 3">
    <name type="scientific">Platanthera zijinensis</name>
    <dbReference type="NCBI Taxonomy" id="2320716"/>
    <lineage>
        <taxon>Eukaryota</taxon>
        <taxon>Viridiplantae</taxon>
        <taxon>Streptophyta</taxon>
        <taxon>Embryophyta</taxon>
        <taxon>Tracheophyta</taxon>
        <taxon>Spermatophyta</taxon>
        <taxon>Magnoliopsida</taxon>
        <taxon>Liliopsida</taxon>
        <taxon>Asparagales</taxon>
        <taxon>Orchidaceae</taxon>
        <taxon>Orchidoideae</taxon>
        <taxon>Orchideae</taxon>
        <taxon>Orchidinae</taxon>
        <taxon>Platanthera</taxon>
    </lineage>
</organism>
<name>A0AAP0BXJ4_9ASPA</name>
<proteinExistence type="predicted"/>
<feature type="domain" description="DUF7870" evidence="1">
    <location>
        <begin position="137"/>
        <end position="311"/>
    </location>
</feature>
<protein>
    <recommendedName>
        <fullName evidence="1">DUF7870 domain-containing protein</fullName>
    </recommendedName>
</protein>
<accession>A0AAP0BXJ4</accession>
<dbReference type="InterPro" id="IPR057192">
    <property type="entry name" value="DUF7870"/>
</dbReference>
<gene>
    <name evidence="2" type="ORF">KSP39_PZI003443</name>
</gene>
<dbReference type="Pfam" id="PF25276">
    <property type="entry name" value="DUF7870"/>
    <property type="match status" value="1"/>
</dbReference>
<sequence>MVRLPNPRILLLIALAGMIALALISFPWHRAADECSLPELLRGRKDLRLFIICTSRAGFLGDPASLHPLQAQNYAESIIGNEVGLESRHASSPPLTIPRNFERIYIRQFVSTVIAIRRRRPMGRRILAVPESKKDELNGLEEVALEPLSKGQLRRRQGRRLYLSDLLGDSLAEYPRRIFVDVGAPGRACGEDWFARQYPTRGLEFEIIRVDVDDLGSSRGDGKSPVASGGVTEWMWQNVGEEEYVVMKAEADAVEELVKGGAIGLVDELFLECPNQWQKGKGGKKIRRAYWECLALYGKLRDEGVAVHQWWDWK</sequence>
<evidence type="ECO:0000313" key="3">
    <source>
        <dbReference type="Proteomes" id="UP001418222"/>
    </source>
</evidence>
<dbReference type="EMBL" id="JBBWWQ010000003">
    <property type="protein sequence ID" value="KAK8951799.1"/>
    <property type="molecule type" value="Genomic_DNA"/>
</dbReference>
<reference evidence="2 3" key="1">
    <citation type="journal article" date="2022" name="Nat. Plants">
        <title>Genomes of leafy and leafless Platanthera orchids illuminate the evolution of mycoheterotrophy.</title>
        <authorList>
            <person name="Li M.H."/>
            <person name="Liu K.W."/>
            <person name="Li Z."/>
            <person name="Lu H.C."/>
            <person name="Ye Q.L."/>
            <person name="Zhang D."/>
            <person name="Wang J.Y."/>
            <person name="Li Y.F."/>
            <person name="Zhong Z.M."/>
            <person name="Liu X."/>
            <person name="Yu X."/>
            <person name="Liu D.K."/>
            <person name="Tu X.D."/>
            <person name="Liu B."/>
            <person name="Hao Y."/>
            <person name="Liao X.Y."/>
            <person name="Jiang Y.T."/>
            <person name="Sun W.H."/>
            <person name="Chen J."/>
            <person name="Chen Y.Q."/>
            <person name="Ai Y."/>
            <person name="Zhai J.W."/>
            <person name="Wu S.S."/>
            <person name="Zhou Z."/>
            <person name="Hsiao Y.Y."/>
            <person name="Wu W.L."/>
            <person name="Chen Y.Y."/>
            <person name="Lin Y.F."/>
            <person name="Hsu J.L."/>
            <person name="Li C.Y."/>
            <person name="Wang Z.W."/>
            <person name="Zhao X."/>
            <person name="Zhong W.Y."/>
            <person name="Ma X.K."/>
            <person name="Ma L."/>
            <person name="Huang J."/>
            <person name="Chen G.Z."/>
            <person name="Huang M.Z."/>
            <person name="Huang L."/>
            <person name="Peng D.H."/>
            <person name="Luo Y.B."/>
            <person name="Zou S.Q."/>
            <person name="Chen S.P."/>
            <person name="Lan S."/>
            <person name="Tsai W.C."/>
            <person name="Van de Peer Y."/>
            <person name="Liu Z.J."/>
        </authorList>
    </citation>
    <scope>NUCLEOTIDE SEQUENCE [LARGE SCALE GENOMIC DNA]</scope>
    <source>
        <strain evidence="2">Lor287</strain>
    </source>
</reference>